<dbReference type="PANTHER" id="PTHR13932:SF5">
    <property type="entry name" value="RADICAL S-ADENOSYL METHIONINE DOMAIN-CONTAINING PROTEIN 1, MITOCHONDRIAL"/>
    <property type="match status" value="1"/>
</dbReference>
<comment type="caution">
    <text evidence="4">The sequence shown here is derived from an EMBL/GenBank/DDBJ whole genome shotgun (WGS) entry which is preliminary data.</text>
</comment>
<keyword evidence="2" id="KW-0408">Iron</keyword>
<dbReference type="GO" id="GO:0046872">
    <property type="term" value="F:metal ion binding"/>
    <property type="evidence" value="ECO:0007669"/>
    <property type="project" value="UniProtKB-UniRule"/>
</dbReference>
<dbReference type="SMART" id="SM00729">
    <property type="entry name" value="Elp3"/>
    <property type="match status" value="1"/>
</dbReference>
<dbReference type="InterPro" id="IPR004559">
    <property type="entry name" value="HemW-like"/>
</dbReference>
<dbReference type="SFLD" id="SFLDF00562">
    <property type="entry name" value="HemN-like__clustered_with_heat"/>
    <property type="match status" value="1"/>
</dbReference>
<dbReference type="Proteomes" id="UP000885806">
    <property type="component" value="Unassembled WGS sequence"/>
</dbReference>
<dbReference type="PROSITE" id="PS51918">
    <property type="entry name" value="RADICAL_SAM"/>
    <property type="match status" value="1"/>
</dbReference>
<dbReference type="Pfam" id="PF06969">
    <property type="entry name" value="HemN_C"/>
    <property type="match status" value="1"/>
</dbReference>
<keyword evidence="2" id="KW-0143">Chaperone</keyword>
<dbReference type="SFLD" id="SFLDS00029">
    <property type="entry name" value="Radical_SAM"/>
    <property type="match status" value="1"/>
</dbReference>
<sequence>MPGQDKLALYIHWPYCARICPYCDFNVYRARRDDGEALIRAMCADLRHWRDLSGPRRLISIHFGGGTPSLLQARHLAALIDLAVALWTPAADLEIGLEANPNDVSDETLTAWRDVGIERLSLGVQSFGNHALQALGRDHGGAQARAALELAGTRMPRVSLDLIYGWAGQTQEDLDADLHTALASGVGHISTYQLTIEEKTAFGRALKRGRNMAVRTETSADLFEHLIARLGAEGYSQYEVSNFARAQAERSRHNLAYWQGVDYAGIGPGAHGRLWQSGTRFASVAALKPSDYIQAVNETGSGRAEWAPLAREDIADEYVLMGLRIRDGLSLSHYQTLAGHALAEDRIEALVAQGLLVKDGDRLAASPKGRLVLDALTRHLLA</sequence>
<dbReference type="EMBL" id="DROP01000176">
    <property type="protein sequence ID" value="HHI88826.1"/>
    <property type="molecule type" value="Genomic_DNA"/>
</dbReference>
<dbReference type="InterPro" id="IPR007197">
    <property type="entry name" value="rSAM"/>
</dbReference>
<proteinExistence type="inferred from homology"/>
<dbReference type="PANTHER" id="PTHR13932">
    <property type="entry name" value="COPROPORPHYRINIGEN III OXIDASE"/>
    <property type="match status" value="1"/>
</dbReference>
<accession>A0A7V5NWZ5</accession>
<reference evidence="4" key="1">
    <citation type="journal article" date="2020" name="mSystems">
        <title>Genome- and Community-Level Interaction Insights into Carbon Utilization and Element Cycling Functions of Hydrothermarchaeota in Hydrothermal Sediment.</title>
        <authorList>
            <person name="Zhou Z."/>
            <person name="Liu Y."/>
            <person name="Xu W."/>
            <person name="Pan J."/>
            <person name="Luo Z.H."/>
            <person name="Li M."/>
        </authorList>
    </citation>
    <scope>NUCLEOTIDE SEQUENCE [LARGE SCALE GENOMIC DNA]</scope>
    <source>
        <strain evidence="4">HyVt-538</strain>
    </source>
</reference>
<comment type="subcellular location">
    <subcellularLocation>
        <location evidence="2">Cytoplasm</location>
    </subcellularLocation>
</comment>
<dbReference type="SFLD" id="SFLDG01065">
    <property type="entry name" value="anaerobic_coproporphyrinogen-I"/>
    <property type="match status" value="1"/>
</dbReference>
<dbReference type="Gene3D" id="3.80.30.20">
    <property type="entry name" value="tm_1862 like domain"/>
    <property type="match status" value="1"/>
</dbReference>
<keyword evidence="2" id="KW-0411">Iron-sulfur</keyword>
<dbReference type="InterPro" id="IPR058240">
    <property type="entry name" value="rSAM_sf"/>
</dbReference>
<dbReference type="GO" id="GO:0051539">
    <property type="term" value="F:4 iron, 4 sulfur cluster binding"/>
    <property type="evidence" value="ECO:0007669"/>
    <property type="project" value="UniProtKB-UniRule"/>
</dbReference>
<comment type="function">
    <text evidence="2">Probably acts as a heme chaperone, transferring heme to an unknown acceptor. Binds one molecule of heme per monomer, possibly covalently. Binds 1 [4Fe-4S] cluster. The cluster is coordinated with 3 cysteines and an exchangeable S-adenosyl-L-methionine.</text>
</comment>
<dbReference type="InterPro" id="IPR034505">
    <property type="entry name" value="Coproporphyrinogen-III_oxidase"/>
</dbReference>
<keyword evidence="2" id="KW-0963">Cytoplasm</keyword>
<dbReference type="GO" id="GO:0006779">
    <property type="term" value="P:porphyrin-containing compound biosynthetic process"/>
    <property type="evidence" value="ECO:0007669"/>
    <property type="project" value="InterPro"/>
</dbReference>
<organism evidence="4">
    <name type="scientific">Hellea balneolensis</name>
    <dbReference type="NCBI Taxonomy" id="287478"/>
    <lineage>
        <taxon>Bacteria</taxon>
        <taxon>Pseudomonadati</taxon>
        <taxon>Pseudomonadota</taxon>
        <taxon>Alphaproteobacteria</taxon>
        <taxon>Maricaulales</taxon>
        <taxon>Robiginitomaculaceae</taxon>
        <taxon>Hellea</taxon>
    </lineage>
</organism>
<dbReference type="GO" id="GO:0005737">
    <property type="term" value="C:cytoplasm"/>
    <property type="evidence" value="ECO:0007669"/>
    <property type="project" value="UniProtKB-SubCell"/>
</dbReference>
<dbReference type="SUPFAM" id="SSF102114">
    <property type="entry name" value="Radical SAM enzymes"/>
    <property type="match status" value="1"/>
</dbReference>
<keyword evidence="2" id="KW-0004">4Fe-4S</keyword>
<name>A0A7V5NWZ5_9PROT</name>
<dbReference type="AlphaFoldDB" id="A0A7V5NWZ5"/>
<dbReference type="InterPro" id="IPR006638">
    <property type="entry name" value="Elp3/MiaA/NifB-like_rSAM"/>
</dbReference>
<dbReference type="CDD" id="cd01335">
    <property type="entry name" value="Radical_SAM"/>
    <property type="match status" value="1"/>
</dbReference>
<gene>
    <name evidence="4" type="primary">hemW</name>
    <name evidence="4" type="ORF">ENK01_02635</name>
</gene>
<dbReference type="InterPro" id="IPR023404">
    <property type="entry name" value="rSAM_horseshoe"/>
</dbReference>
<feature type="domain" description="Radical SAM core" evidence="3">
    <location>
        <begin position="1"/>
        <end position="233"/>
    </location>
</feature>
<keyword evidence="2" id="KW-0949">S-adenosyl-L-methionine</keyword>
<evidence type="ECO:0000256" key="1">
    <source>
        <dbReference type="ARBA" id="ARBA00006100"/>
    </source>
</evidence>
<dbReference type="SFLD" id="SFLDF00288">
    <property type="entry name" value="HemN-like__clustered_with_nucl"/>
    <property type="match status" value="1"/>
</dbReference>
<dbReference type="GO" id="GO:0004109">
    <property type="term" value="F:coproporphyrinogen oxidase activity"/>
    <property type="evidence" value="ECO:0007669"/>
    <property type="project" value="InterPro"/>
</dbReference>
<dbReference type="InterPro" id="IPR010723">
    <property type="entry name" value="HemN_C"/>
</dbReference>
<keyword evidence="2" id="KW-0349">Heme</keyword>
<dbReference type="Pfam" id="PF04055">
    <property type="entry name" value="Radical_SAM"/>
    <property type="match status" value="1"/>
</dbReference>
<protein>
    <recommendedName>
        <fullName evidence="2">Heme chaperone HemW</fullName>
    </recommendedName>
</protein>
<keyword evidence="2" id="KW-0479">Metal-binding</keyword>
<dbReference type="NCBIfam" id="TIGR00539">
    <property type="entry name" value="hemN_rel"/>
    <property type="match status" value="1"/>
</dbReference>
<comment type="similarity">
    <text evidence="1">Belongs to the anaerobic coproporphyrinogen-III oxidase family. HemW subfamily.</text>
</comment>
<evidence type="ECO:0000256" key="2">
    <source>
        <dbReference type="RuleBase" id="RU364116"/>
    </source>
</evidence>
<evidence type="ECO:0000259" key="3">
    <source>
        <dbReference type="PROSITE" id="PS51918"/>
    </source>
</evidence>
<evidence type="ECO:0000313" key="4">
    <source>
        <dbReference type="EMBL" id="HHI88826.1"/>
    </source>
</evidence>